<reference evidence="4 5" key="1">
    <citation type="journal article" date="1999" name="Science">
        <title>Genome sequence of the radioresistant bacterium Deinococcus radiodurans R1.</title>
        <authorList>
            <person name="White O."/>
            <person name="Eisen J.A."/>
            <person name="Heidelberg J.F."/>
            <person name="Hickey E.K."/>
            <person name="Peterson J.D."/>
            <person name="Dodson R.J."/>
            <person name="Haft D.H."/>
            <person name="Gwinn M.L."/>
            <person name="Nelson W.C."/>
            <person name="Richardson D.L."/>
            <person name="Moffat K.S."/>
            <person name="Qin H."/>
            <person name="Jiang L."/>
            <person name="Pamphile W."/>
            <person name="Crosby M."/>
            <person name="Shen M."/>
            <person name="Vamathevan J.J."/>
            <person name="Lam P."/>
            <person name="McDonald L."/>
            <person name="Utterback T."/>
            <person name="Zalewski C."/>
            <person name="Makarova K.S."/>
            <person name="Aravind L."/>
            <person name="Daly M.J."/>
            <person name="Minton K.W."/>
            <person name="Fleischmann R.D."/>
            <person name="Ketchum K.A."/>
            <person name="Nelson K.E."/>
            <person name="Salzberg S."/>
            <person name="Smith H.O."/>
            <person name="Venter J.C."/>
            <person name="Fraser C.M."/>
        </authorList>
    </citation>
    <scope>NUCLEOTIDE SEQUENCE [LARGE SCALE GENOMIC DNA]</scope>
    <source>
        <strain evidence="5">ATCC 13939 / DSM 20539 / JCM 16871 / LMG 4051 / NBRC 15346 / NCIMB 9279 / R1 / VKM B-1422</strain>
    </source>
</reference>
<dbReference type="PANTHER" id="PTHR43877">
    <property type="entry name" value="AMINOALKYLPHOSPHONATE N-ACETYLTRANSFERASE-RELATED-RELATED"/>
    <property type="match status" value="1"/>
</dbReference>
<evidence type="ECO:0000256" key="2">
    <source>
        <dbReference type="ARBA" id="ARBA00023315"/>
    </source>
</evidence>
<dbReference type="InterPro" id="IPR000182">
    <property type="entry name" value="GNAT_dom"/>
</dbReference>
<evidence type="ECO:0000313" key="4">
    <source>
        <dbReference type="EMBL" id="AAF11808.1"/>
    </source>
</evidence>
<feature type="domain" description="N-acetyltransferase" evidence="3">
    <location>
        <begin position="160"/>
        <end position="300"/>
    </location>
</feature>
<dbReference type="InParanoid" id="Q9RS72"/>
<dbReference type="InterPro" id="IPR050832">
    <property type="entry name" value="Bact_Acetyltransf"/>
</dbReference>
<dbReference type="EnsemblBacteria" id="AAF11808">
    <property type="protein sequence ID" value="AAF11808"/>
    <property type="gene ID" value="DR_2255"/>
</dbReference>
<dbReference type="STRING" id="243230.DR_2255"/>
<name>Q9RS72_DEIRA</name>
<evidence type="ECO:0000259" key="3">
    <source>
        <dbReference type="PROSITE" id="PS51186"/>
    </source>
</evidence>
<dbReference type="EMBL" id="AE000513">
    <property type="protein sequence ID" value="AAF11808.1"/>
    <property type="molecule type" value="Genomic_DNA"/>
</dbReference>
<gene>
    <name evidence="4" type="ordered locus">DR_2255</name>
</gene>
<keyword evidence="1" id="KW-0808">Transferase</keyword>
<dbReference type="SUPFAM" id="SSF55729">
    <property type="entry name" value="Acyl-CoA N-acyltransferases (Nat)"/>
    <property type="match status" value="2"/>
</dbReference>
<dbReference type="Proteomes" id="UP000002524">
    <property type="component" value="Chromosome 1"/>
</dbReference>
<dbReference type="HOGENOM" id="CLU_899327_0_0_0"/>
<dbReference type="AlphaFoldDB" id="Q9RS72"/>
<dbReference type="PaxDb" id="243230-DR_2255"/>
<evidence type="ECO:0000313" key="5">
    <source>
        <dbReference type="Proteomes" id="UP000002524"/>
    </source>
</evidence>
<dbReference type="RefSeq" id="WP_010888883.1">
    <property type="nucleotide sequence ID" value="NC_001263.1"/>
</dbReference>
<dbReference type="Gene3D" id="3.40.630.30">
    <property type="match status" value="1"/>
</dbReference>
<protein>
    <recommendedName>
        <fullName evidence="3">N-acetyltransferase domain-containing protein</fullName>
    </recommendedName>
</protein>
<dbReference type="eggNOG" id="COG0454">
    <property type="taxonomic scope" value="Bacteria"/>
</dbReference>
<evidence type="ECO:0000256" key="1">
    <source>
        <dbReference type="ARBA" id="ARBA00022679"/>
    </source>
</evidence>
<sequence length="300" mass="32777">MSAPSSPQVRSAQPADAFLAALLLNSTQEPHFQATARKLAERFAAPEHGYVVSETAGQVSGLGSLWLPDFHPSHAWVGLHLHPDHHADAAALLEFLAAQARAAGRSHLWASVREDYLPAWPDLPALGFREVHRTFGGGFHLRDWQVNTGALEAALTARHYRLTPAAPFQHDARLTELYALTRQDQVTAPPTIDPAAEALTDEDALWNAAWLAWHGETLVGLALPERSRLHAWNAVLVVHPEHRRQGLATALLAQVARSLQAGGLSFLNVAGSKRDAAYLGVLRRLGANIEPDWVAWEREA</sequence>
<accession>Q9RS72</accession>
<keyword evidence="5" id="KW-1185">Reference proteome</keyword>
<feature type="domain" description="N-acetyltransferase" evidence="3">
    <location>
        <begin position="7"/>
        <end position="158"/>
    </location>
</feature>
<organism evidence="4 5">
    <name type="scientific">Deinococcus radiodurans (strain ATCC 13939 / DSM 20539 / JCM 16871 / CCUG 27074 / LMG 4051 / NBRC 15346 / NCIMB 9279 / VKM B-1422 / R1)</name>
    <dbReference type="NCBI Taxonomy" id="243230"/>
    <lineage>
        <taxon>Bacteria</taxon>
        <taxon>Thermotogati</taxon>
        <taxon>Deinococcota</taxon>
        <taxon>Deinococci</taxon>
        <taxon>Deinococcales</taxon>
        <taxon>Deinococcaceae</taxon>
        <taxon>Deinococcus</taxon>
    </lineage>
</organism>
<keyword evidence="2" id="KW-0012">Acyltransferase</keyword>
<dbReference type="PATRIC" id="fig|243230.17.peg.2482"/>
<dbReference type="PANTHER" id="PTHR43877:SF1">
    <property type="entry name" value="ACETYLTRANSFERASE"/>
    <property type="match status" value="1"/>
</dbReference>
<dbReference type="GeneID" id="69518507"/>
<dbReference type="CDD" id="cd04301">
    <property type="entry name" value="NAT_SF"/>
    <property type="match status" value="1"/>
</dbReference>
<dbReference type="OrthoDB" id="60324at2"/>
<dbReference type="KEGG" id="dra:DR_2255"/>
<dbReference type="PIR" id="G75295">
    <property type="entry name" value="G75295"/>
</dbReference>
<dbReference type="PROSITE" id="PS51186">
    <property type="entry name" value="GNAT"/>
    <property type="match status" value="2"/>
</dbReference>
<dbReference type="InterPro" id="IPR016181">
    <property type="entry name" value="Acyl_CoA_acyltransferase"/>
</dbReference>
<dbReference type="GO" id="GO:0008080">
    <property type="term" value="F:N-acetyltransferase activity"/>
    <property type="evidence" value="ECO:0000318"/>
    <property type="project" value="GO_Central"/>
</dbReference>
<proteinExistence type="predicted"/>
<dbReference type="Pfam" id="PF00583">
    <property type="entry name" value="Acetyltransf_1"/>
    <property type="match status" value="2"/>
</dbReference>